<evidence type="ECO:0000313" key="2">
    <source>
        <dbReference type="Proteomes" id="UP000030152"/>
    </source>
</evidence>
<accession>A0A0A2M9Q1</accession>
<dbReference type="STRING" id="1121895.GCA_000378485_00238"/>
<sequence length="64" mass="6856">MAEGFKSITVIPKATEEIQVIKGFKSLTVYTSAKQFIEPAVGFKSVTVVIAPVGSVKKTVKKIS</sequence>
<comment type="caution">
    <text evidence="1">The sequence shown here is derived from an EMBL/GenBank/DDBJ whole genome shotgun (WGS) entry which is preliminary data.</text>
</comment>
<reference evidence="1 2" key="1">
    <citation type="submission" date="2013-09" db="EMBL/GenBank/DDBJ databases">
        <authorList>
            <person name="Zeng Z."/>
            <person name="Chen C."/>
        </authorList>
    </citation>
    <scope>NUCLEOTIDE SEQUENCE [LARGE SCALE GENOMIC DNA]</scope>
    <source>
        <strain evidence="1 2">WB 3.3-2</strain>
    </source>
</reference>
<gene>
    <name evidence="1" type="ORF">Q765_00140</name>
</gene>
<dbReference type="AlphaFoldDB" id="A0A0A2M9Q1"/>
<dbReference type="EMBL" id="JRLX01000001">
    <property type="protein sequence ID" value="KGO88366.1"/>
    <property type="molecule type" value="Genomic_DNA"/>
</dbReference>
<dbReference type="RefSeq" id="WP_020211363.1">
    <property type="nucleotide sequence ID" value="NZ_JRLX01000001.1"/>
</dbReference>
<proteinExistence type="predicted"/>
<organism evidence="1 2">
    <name type="scientific">Flavobacterium rivuli WB 3.3-2 = DSM 21788</name>
    <dbReference type="NCBI Taxonomy" id="1121895"/>
    <lineage>
        <taxon>Bacteria</taxon>
        <taxon>Pseudomonadati</taxon>
        <taxon>Bacteroidota</taxon>
        <taxon>Flavobacteriia</taxon>
        <taxon>Flavobacteriales</taxon>
        <taxon>Flavobacteriaceae</taxon>
        <taxon>Flavobacterium</taxon>
    </lineage>
</organism>
<evidence type="ECO:0000313" key="1">
    <source>
        <dbReference type="EMBL" id="KGO88366.1"/>
    </source>
</evidence>
<dbReference type="Proteomes" id="UP000030152">
    <property type="component" value="Unassembled WGS sequence"/>
</dbReference>
<keyword evidence="2" id="KW-1185">Reference proteome</keyword>
<protein>
    <submittedName>
        <fullName evidence="1">Uncharacterized protein</fullName>
    </submittedName>
</protein>
<name>A0A0A2M9Q1_9FLAO</name>